<keyword evidence="2" id="KW-1185">Reference proteome</keyword>
<dbReference type="EMBL" id="JAYMYQ010000001">
    <property type="protein sequence ID" value="KAK7361747.1"/>
    <property type="molecule type" value="Genomic_DNA"/>
</dbReference>
<evidence type="ECO:0000313" key="1">
    <source>
        <dbReference type="EMBL" id="KAK7361747.1"/>
    </source>
</evidence>
<sequence>MERTSSAQVAQSPFDLDGSANMCSYSSSKVAVGQRILVAYFHSMVCYKGTCSSEHYNKFLLHFDDRQRDDHHVRYTGKLYNTDNHRCHSEFSICLLTAKVQCPQI</sequence>
<comment type="caution">
    <text evidence="1">The sequence shown here is derived from an EMBL/GenBank/DDBJ whole genome shotgun (WGS) entry which is preliminary data.</text>
</comment>
<protein>
    <submittedName>
        <fullName evidence="1">Uncharacterized protein</fullName>
    </submittedName>
</protein>
<reference evidence="1 2" key="1">
    <citation type="submission" date="2024-01" db="EMBL/GenBank/DDBJ databases">
        <title>The genomes of 5 underutilized Papilionoideae crops provide insights into root nodulation and disease resistanc.</title>
        <authorList>
            <person name="Jiang F."/>
        </authorList>
    </citation>
    <scope>NUCLEOTIDE SEQUENCE [LARGE SCALE GENOMIC DNA]</scope>
    <source>
        <strain evidence="1">LVBAO_FW01</strain>
        <tissue evidence="1">Leaves</tissue>
    </source>
</reference>
<name>A0AAN9N0K3_CANGL</name>
<dbReference type="Proteomes" id="UP001367508">
    <property type="component" value="Unassembled WGS sequence"/>
</dbReference>
<gene>
    <name evidence="1" type="ORF">VNO77_03829</name>
</gene>
<dbReference type="AlphaFoldDB" id="A0AAN9N0K3"/>
<evidence type="ECO:0000313" key="2">
    <source>
        <dbReference type="Proteomes" id="UP001367508"/>
    </source>
</evidence>
<organism evidence="1 2">
    <name type="scientific">Canavalia gladiata</name>
    <name type="common">Sword bean</name>
    <name type="synonym">Dolichos gladiatus</name>
    <dbReference type="NCBI Taxonomy" id="3824"/>
    <lineage>
        <taxon>Eukaryota</taxon>
        <taxon>Viridiplantae</taxon>
        <taxon>Streptophyta</taxon>
        <taxon>Embryophyta</taxon>
        <taxon>Tracheophyta</taxon>
        <taxon>Spermatophyta</taxon>
        <taxon>Magnoliopsida</taxon>
        <taxon>eudicotyledons</taxon>
        <taxon>Gunneridae</taxon>
        <taxon>Pentapetalae</taxon>
        <taxon>rosids</taxon>
        <taxon>fabids</taxon>
        <taxon>Fabales</taxon>
        <taxon>Fabaceae</taxon>
        <taxon>Papilionoideae</taxon>
        <taxon>50 kb inversion clade</taxon>
        <taxon>NPAAA clade</taxon>
        <taxon>indigoferoid/millettioid clade</taxon>
        <taxon>Phaseoleae</taxon>
        <taxon>Canavalia</taxon>
    </lineage>
</organism>
<accession>A0AAN9N0K3</accession>
<proteinExistence type="predicted"/>